<accession>A0A0A9HB75</accession>
<evidence type="ECO:0000313" key="1">
    <source>
        <dbReference type="EMBL" id="JAE32086.1"/>
    </source>
</evidence>
<protein>
    <submittedName>
        <fullName evidence="1">Uncharacterized protein</fullName>
    </submittedName>
</protein>
<reference evidence="1" key="2">
    <citation type="journal article" date="2015" name="Data Brief">
        <title>Shoot transcriptome of the giant reed, Arundo donax.</title>
        <authorList>
            <person name="Barrero R.A."/>
            <person name="Guerrero F.D."/>
            <person name="Moolhuijzen P."/>
            <person name="Goolsby J.A."/>
            <person name="Tidwell J."/>
            <person name="Bellgard S.E."/>
            <person name="Bellgard M.I."/>
        </authorList>
    </citation>
    <scope>NUCLEOTIDE SEQUENCE</scope>
    <source>
        <tissue evidence="1">Shoot tissue taken approximately 20 cm above the soil surface</tissue>
    </source>
</reference>
<organism evidence="1">
    <name type="scientific">Arundo donax</name>
    <name type="common">Giant reed</name>
    <name type="synonym">Donax arundinaceus</name>
    <dbReference type="NCBI Taxonomy" id="35708"/>
    <lineage>
        <taxon>Eukaryota</taxon>
        <taxon>Viridiplantae</taxon>
        <taxon>Streptophyta</taxon>
        <taxon>Embryophyta</taxon>
        <taxon>Tracheophyta</taxon>
        <taxon>Spermatophyta</taxon>
        <taxon>Magnoliopsida</taxon>
        <taxon>Liliopsida</taxon>
        <taxon>Poales</taxon>
        <taxon>Poaceae</taxon>
        <taxon>PACMAD clade</taxon>
        <taxon>Arundinoideae</taxon>
        <taxon>Arundineae</taxon>
        <taxon>Arundo</taxon>
    </lineage>
</organism>
<proteinExistence type="predicted"/>
<dbReference type="AlphaFoldDB" id="A0A0A9HB75"/>
<reference evidence="1" key="1">
    <citation type="submission" date="2014-09" db="EMBL/GenBank/DDBJ databases">
        <authorList>
            <person name="Magalhaes I.L.F."/>
            <person name="Oliveira U."/>
            <person name="Santos F.R."/>
            <person name="Vidigal T.H.D.A."/>
            <person name="Brescovit A.D."/>
            <person name="Santos A.J."/>
        </authorList>
    </citation>
    <scope>NUCLEOTIDE SEQUENCE</scope>
    <source>
        <tissue evidence="1">Shoot tissue taken approximately 20 cm above the soil surface</tissue>
    </source>
</reference>
<dbReference type="EMBL" id="GBRH01165810">
    <property type="protein sequence ID" value="JAE32086.1"/>
    <property type="molecule type" value="Transcribed_RNA"/>
</dbReference>
<sequence>MEQKELGRPGCWGGIGRNWAVENSAGDGAGLLVAAA</sequence>
<name>A0A0A9HB75_ARUDO</name>